<feature type="domain" description="Tc1-like transposase DDE" evidence="1">
    <location>
        <begin position="184"/>
        <end position="335"/>
    </location>
</feature>
<dbReference type="SUPFAM" id="SSF46689">
    <property type="entry name" value="Homeodomain-like"/>
    <property type="match status" value="1"/>
</dbReference>
<dbReference type="InterPro" id="IPR009057">
    <property type="entry name" value="Homeodomain-like_sf"/>
</dbReference>
<geneLocation type="plasmid" evidence="2 3">
    <name>pDEIPE01</name>
</geneLocation>
<dbReference type="Pfam" id="PF13358">
    <property type="entry name" value="DDE_3"/>
    <property type="match status" value="1"/>
</dbReference>
<protein>
    <recommendedName>
        <fullName evidence="1">Tc1-like transposase DDE domain-containing protein</fullName>
    </recommendedName>
</protein>
<sequence length="354" mass="40273">MSSHTHISLKSQDRLDLSDLTTKGTAKARTITRAQILLLADRSQGERRTHKSIAEVLGCSTNRVSTVVRRYTEEGIRGALYERPRPGGPPKIDGVTEAHLIVLACSDPPEGRKRWTVRLLADQMVELGHLDSVGRMTVQRTLKHNQIKPWQVKSWCVPKPSAKFVEKMEDVLDVYARPYDPRFPVVCLDEASKELRGTPRVGQPVAPGQAAREDYEYTRNGTANIFLAVEPLAGKRSVRVKDRRANIDFAQELRRLVEVEYRHAEKVVLVTDNLSTHSVNALYEAFKPEVARRIARRVEWHYTPEHASWLNIAEIELAALATQCLNRRIASKDELERQVTAWQDARNRQRPKVV</sequence>
<dbReference type="HOGENOM" id="CLU_041125_0_1_0"/>
<evidence type="ECO:0000259" key="1">
    <source>
        <dbReference type="Pfam" id="PF13358"/>
    </source>
</evidence>
<keyword evidence="2" id="KW-0614">Plasmid</keyword>
<reference evidence="3" key="1">
    <citation type="submission" date="2012-03" db="EMBL/GenBank/DDBJ databases">
        <title>Complete sequence of plasmid 1 of Deinococcus peraridilitoris DSM 19664.</title>
        <authorList>
            <person name="Lucas S."/>
            <person name="Copeland A."/>
            <person name="Lapidus A."/>
            <person name="Glavina del Rio T."/>
            <person name="Dalin E."/>
            <person name="Tice H."/>
            <person name="Bruce D."/>
            <person name="Goodwin L."/>
            <person name="Pitluck S."/>
            <person name="Peters L."/>
            <person name="Mikhailova N."/>
            <person name="Lu M."/>
            <person name="Kyrpides N."/>
            <person name="Mavromatis K."/>
            <person name="Ivanova N."/>
            <person name="Brettin T."/>
            <person name="Detter J.C."/>
            <person name="Han C."/>
            <person name="Larimer F."/>
            <person name="Land M."/>
            <person name="Hauser L."/>
            <person name="Markowitz V."/>
            <person name="Cheng J.-F."/>
            <person name="Hugenholtz P."/>
            <person name="Woyke T."/>
            <person name="Wu D."/>
            <person name="Pukall R."/>
            <person name="Steenblock K."/>
            <person name="Brambilla E."/>
            <person name="Klenk H.-P."/>
            <person name="Eisen J.A."/>
        </authorList>
    </citation>
    <scope>NUCLEOTIDE SEQUENCE [LARGE SCALE GENOMIC DNA]</scope>
    <source>
        <strain evidence="3">DSM 19664 / LMG 22246 / CIP 109416 / KR-200</strain>
        <plasmid evidence="3">Plasmid pDEIPE01</plasmid>
    </source>
</reference>
<organism evidence="2 3">
    <name type="scientific">Deinococcus peraridilitoris (strain DSM 19664 / LMG 22246 / CIP 109416 / KR-200)</name>
    <dbReference type="NCBI Taxonomy" id="937777"/>
    <lineage>
        <taxon>Bacteria</taxon>
        <taxon>Thermotogati</taxon>
        <taxon>Deinococcota</taxon>
        <taxon>Deinococci</taxon>
        <taxon>Deinococcales</taxon>
        <taxon>Deinococcaceae</taxon>
        <taxon>Deinococcus</taxon>
    </lineage>
</organism>
<dbReference type="NCBIfam" id="NF033545">
    <property type="entry name" value="transpos_IS630"/>
    <property type="match status" value="1"/>
</dbReference>
<dbReference type="KEGG" id="dpd:Deipe_3923"/>
<proteinExistence type="predicted"/>
<name>L0A821_DEIPD</name>
<dbReference type="Proteomes" id="UP000010467">
    <property type="component" value="Plasmid pDEIPE01"/>
</dbReference>
<dbReference type="PATRIC" id="fig|937777.3.peg.3939"/>
<dbReference type="InterPro" id="IPR047655">
    <property type="entry name" value="Transpos_IS630-like"/>
</dbReference>
<evidence type="ECO:0000313" key="2">
    <source>
        <dbReference type="EMBL" id="AFZ69332.1"/>
    </source>
</evidence>
<accession>L0A821</accession>
<gene>
    <name evidence="2" type="ordered locus">Deipe_3923</name>
</gene>
<evidence type="ECO:0000313" key="3">
    <source>
        <dbReference type="Proteomes" id="UP000010467"/>
    </source>
</evidence>
<dbReference type="OrthoDB" id="2375382at2"/>
<dbReference type="RefSeq" id="WP_015231234.1">
    <property type="nucleotide sequence ID" value="NC_019789.1"/>
</dbReference>
<keyword evidence="3" id="KW-1185">Reference proteome</keyword>
<dbReference type="EMBL" id="CP003383">
    <property type="protein sequence ID" value="AFZ69332.1"/>
    <property type="molecule type" value="Genomic_DNA"/>
</dbReference>
<dbReference type="InterPro" id="IPR038717">
    <property type="entry name" value="Tc1-like_DDE_dom"/>
</dbReference>
<dbReference type="Pfam" id="PF13565">
    <property type="entry name" value="HTH_32"/>
    <property type="match status" value="1"/>
</dbReference>
<dbReference type="AlphaFoldDB" id="L0A821"/>